<keyword evidence="3" id="KW-1185">Reference proteome</keyword>
<gene>
    <name evidence="2" type="ordered locus">Snas_0971</name>
</gene>
<dbReference type="RefSeq" id="WP_013016252.1">
    <property type="nucleotide sequence ID" value="NC_013947.1"/>
</dbReference>
<name>D3Q972_STANL</name>
<dbReference type="eggNOG" id="ENOG502ZANI">
    <property type="taxonomic scope" value="Bacteria"/>
</dbReference>
<organism evidence="2 3">
    <name type="scientific">Stackebrandtia nassauensis (strain DSM 44728 / CIP 108903 / NRRL B-16338 / NBRC 102104 / LLR-40K-21)</name>
    <dbReference type="NCBI Taxonomy" id="446470"/>
    <lineage>
        <taxon>Bacteria</taxon>
        <taxon>Bacillati</taxon>
        <taxon>Actinomycetota</taxon>
        <taxon>Actinomycetes</taxon>
        <taxon>Glycomycetales</taxon>
        <taxon>Glycomycetaceae</taxon>
        <taxon>Stackebrandtia</taxon>
    </lineage>
</organism>
<dbReference type="OrthoDB" id="3685088at2"/>
<dbReference type="HOGENOM" id="CLU_962356_0_0_11"/>
<evidence type="ECO:0000313" key="2">
    <source>
        <dbReference type="EMBL" id="ADD40681.1"/>
    </source>
</evidence>
<dbReference type="AlphaFoldDB" id="D3Q972"/>
<accession>D3Q972</accession>
<sequence length="283" mass="29519">MTMTTVKSAYPASIADLMPKARKMAEAEGLPSQNRFKETLRIGRPKARELRAALEGEGFQPQRPEPAVLDPDPAPVVPDPVAGTQHDTIELPVVVVADEDIATPEPQDIPVADPGAPTVEVTEPVAVHNSGDTGNADTVERKPIAVWPVLLLLLPATVAIWSGWVGLGKLAGFGPVSPLPGIVDSFVIDTSITLPIGMETYSAYALYVWLSGRASIKAIKFARTSALIALATGAAGQIAYHLMTAANVPAAHPFITAAVACIPVAVLGLGAALAHLVKNTQEG</sequence>
<dbReference type="EMBL" id="CP001778">
    <property type="protein sequence ID" value="ADD40681.1"/>
    <property type="molecule type" value="Genomic_DNA"/>
</dbReference>
<keyword evidence="1" id="KW-1133">Transmembrane helix</keyword>
<feature type="transmembrane region" description="Helical" evidence="1">
    <location>
        <begin position="221"/>
        <end position="242"/>
    </location>
</feature>
<feature type="transmembrane region" description="Helical" evidence="1">
    <location>
        <begin position="254"/>
        <end position="277"/>
    </location>
</feature>
<keyword evidence="1" id="KW-0472">Membrane</keyword>
<protein>
    <submittedName>
        <fullName evidence="2">Uncharacterized protein</fullName>
    </submittedName>
</protein>
<reference evidence="2 3" key="1">
    <citation type="journal article" date="2009" name="Stand. Genomic Sci.">
        <title>Complete genome sequence of Stackebrandtia nassauensis type strain (LLR-40K-21).</title>
        <authorList>
            <person name="Munk C."/>
            <person name="Lapidus A."/>
            <person name="Copeland A."/>
            <person name="Jando M."/>
            <person name="Mayilraj S."/>
            <person name="Glavina Del Rio T."/>
            <person name="Nolan M."/>
            <person name="Chen F."/>
            <person name="Lucas S."/>
            <person name="Tice H."/>
            <person name="Cheng J.F."/>
            <person name="Han C."/>
            <person name="Detter J.C."/>
            <person name="Bruce D."/>
            <person name="Goodwin L."/>
            <person name="Chain P."/>
            <person name="Pitluck S."/>
            <person name="Goker M."/>
            <person name="Ovchinikova G."/>
            <person name="Pati A."/>
            <person name="Ivanova N."/>
            <person name="Mavromatis K."/>
            <person name="Chen A."/>
            <person name="Palaniappan K."/>
            <person name="Land M."/>
            <person name="Hauser L."/>
            <person name="Chang Y.J."/>
            <person name="Jeffries C.D."/>
            <person name="Bristow J."/>
            <person name="Eisen J.A."/>
            <person name="Markowitz V."/>
            <person name="Hugenholtz P."/>
            <person name="Kyrpides N.C."/>
            <person name="Klenk H.P."/>
        </authorList>
    </citation>
    <scope>NUCLEOTIDE SEQUENCE [LARGE SCALE GENOMIC DNA]</scope>
    <source>
        <strain evidence="3">DSM 44728 / CIP 108903 / NRRL B-16338 / NBRC 102104 / LLR-40K-21</strain>
    </source>
</reference>
<feature type="transmembrane region" description="Helical" evidence="1">
    <location>
        <begin position="144"/>
        <end position="166"/>
    </location>
</feature>
<dbReference type="Proteomes" id="UP000000844">
    <property type="component" value="Chromosome"/>
</dbReference>
<keyword evidence="1" id="KW-0812">Transmembrane</keyword>
<feature type="transmembrane region" description="Helical" evidence="1">
    <location>
        <begin position="186"/>
        <end position="209"/>
    </location>
</feature>
<dbReference type="KEGG" id="sna:Snas_0971"/>
<evidence type="ECO:0000256" key="1">
    <source>
        <dbReference type="SAM" id="Phobius"/>
    </source>
</evidence>
<dbReference type="STRING" id="446470.Snas_0971"/>
<proteinExistence type="predicted"/>
<evidence type="ECO:0000313" key="3">
    <source>
        <dbReference type="Proteomes" id="UP000000844"/>
    </source>
</evidence>